<proteinExistence type="predicted"/>
<dbReference type="InterPro" id="IPR011990">
    <property type="entry name" value="TPR-like_helical_dom_sf"/>
</dbReference>
<dbReference type="PANTHER" id="PTHR19959">
    <property type="entry name" value="KINESIN LIGHT CHAIN"/>
    <property type="match status" value="1"/>
</dbReference>
<dbReference type="SUPFAM" id="SSF48452">
    <property type="entry name" value="TPR-like"/>
    <property type="match status" value="2"/>
</dbReference>
<dbReference type="STRING" id="708197.A0A166VV25"/>
<dbReference type="AlphaFoldDB" id="A0A166VV25"/>
<dbReference type="Proteomes" id="UP000076552">
    <property type="component" value="Unassembled WGS sequence"/>
</dbReference>
<reference evidence="2 3" key="1">
    <citation type="submission" date="2015-06" db="EMBL/GenBank/DDBJ databases">
        <title>Survival trade-offs in plant roots during colonization by closely related pathogenic and mutualistic fungi.</title>
        <authorList>
            <person name="Hacquard S."/>
            <person name="Kracher B."/>
            <person name="Hiruma K."/>
            <person name="Weinman A."/>
            <person name="Muench P."/>
            <person name="Garrido Oter R."/>
            <person name="Ver Loren van Themaat E."/>
            <person name="Dallerey J.-F."/>
            <person name="Damm U."/>
            <person name="Henrissat B."/>
            <person name="Lespinet O."/>
            <person name="Thon M."/>
            <person name="Kemen E."/>
            <person name="McHardy A.C."/>
            <person name="Schulze-Lefert P."/>
            <person name="O'Connell R.J."/>
        </authorList>
    </citation>
    <scope>NUCLEOTIDE SEQUENCE [LARGE SCALE GENOMIC DNA]</scope>
    <source>
        <strain evidence="2 3">0861</strain>
    </source>
</reference>
<dbReference type="PANTHER" id="PTHR19959:SF119">
    <property type="entry name" value="FUNGAL LIPASE-LIKE DOMAIN-CONTAINING PROTEIN"/>
    <property type="match status" value="1"/>
</dbReference>
<dbReference type="Gene3D" id="1.25.40.10">
    <property type="entry name" value="Tetratricopeptide repeat domain"/>
    <property type="match status" value="3"/>
</dbReference>
<gene>
    <name evidence="2" type="ORF">CT0861_07529</name>
</gene>
<dbReference type="EMBL" id="LFIV01000027">
    <property type="protein sequence ID" value="KZL74983.1"/>
    <property type="molecule type" value="Genomic_DNA"/>
</dbReference>
<dbReference type="InterPro" id="IPR024983">
    <property type="entry name" value="CHAT_dom"/>
</dbReference>
<accession>A0A166VV25</accession>
<organism evidence="2 3">
    <name type="scientific">Colletotrichum tofieldiae</name>
    <dbReference type="NCBI Taxonomy" id="708197"/>
    <lineage>
        <taxon>Eukaryota</taxon>
        <taxon>Fungi</taxon>
        <taxon>Dikarya</taxon>
        <taxon>Ascomycota</taxon>
        <taxon>Pezizomycotina</taxon>
        <taxon>Sordariomycetes</taxon>
        <taxon>Hypocreomycetidae</taxon>
        <taxon>Glomerellales</taxon>
        <taxon>Glomerellaceae</taxon>
        <taxon>Colletotrichum</taxon>
        <taxon>Colletotrichum spaethianum species complex</taxon>
    </lineage>
</organism>
<feature type="domain" description="CHAT" evidence="1">
    <location>
        <begin position="785"/>
        <end position="1077"/>
    </location>
</feature>
<keyword evidence="3" id="KW-1185">Reference proteome</keyword>
<evidence type="ECO:0000313" key="3">
    <source>
        <dbReference type="Proteomes" id="UP000076552"/>
    </source>
</evidence>
<name>A0A166VV25_9PEZI</name>
<dbReference type="Pfam" id="PF12770">
    <property type="entry name" value="CHAT"/>
    <property type="match status" value="1"/>
</dbReference>
<comment type="caution">
    <text evidence="2">The sequence shown here is derived from an EMBL/GenBank/DDBJ whole genome shotgun (WGS) entry which is preliminary data.</text>
</comment>
<evidence type="ECO:0000259" key="1">
    <source>
        <dbReference type="Pfam" id="PF12770"/>
    </source>
</evidence>
<protein>
    <submittedName>
        <fullName evidence="2">TPR domain containing protein</fullName>
    </submittedName>
</protein>
<evidence type="ECO:0000313" key="2">
    <source>
        <dbReference type="EMBL" id="KZL74983.1"/>
    </source>
</evidence>
<dbReference type="Pfam" id="PF13374">
    <property type="entry name" value="TPR_10"/>
    <property type="match status" value="1"/>
</dbReference>
<sequence>MPEGVENSLEKPEASQSAMIVDEEQWSDGRNSPNVHSPANHPNLAWDPSFLWETMFGMYEVTGDLDRLSAAISNAEQAVSATPQDHPDLASWLDSLGNMLLCRYEETGNMNDFDAAISNAKQAVSVTPENHPDLGIWLNNLASMLLRQYQQTGNVDSLDAAISNAKQAEPTSTTPEDYPDRAIWLNNFGGMLFRRYEQTGNMDDLKAAISNMEQAVSITPEDDPALAGLLSNLGTALSSRFEETGNLSDLEAAISSAKEAVSTTPKNHSNLRDRLNNLGIKLLRRYERTGNMDDLESAITNTKQAISITPESHPDLSTWQNNLGNMLLRRFEQTENMDDLESAILNTEQAISITPKSYPDLSMWQNNFGNMLLRRYQRTGDIDNLEAALSNIKQAIYTTPEGHPNQAKWLNSLGVALLSQYEHTENIGDLEAAITTMKQAVTMTPEEYPDLVRMLSNLGDMLFRQYKRTEDMDDLAAALSSAKKAVSDTPEDNPNRAIWLSSLGDKRFCKYEQTGNVDDLNDALSHFEEATKCSTAIPLVRVHAARKAIGILQTFPMWERACELAQDAVKLLPSVCGRYLDRRDQQHAVLQTVGLASDACSLSLRTGRVNQALQQVEFGRGLILGYLIDSRSDVSILRKDHPDLANEFEQLRFSVSRPIDAVEPIVRDQAINERREAIRLLEDCLDRIRRHDGHQRFLLEPTLDELLQCATEGPIIIVNVTSISSDAIIVSSSGIKAINLPEITPSKASFPAGTLGMSRSTNGYREKHDRDLQIKTNVTTQYSVEFLSWLWRVCVRPILTELEVTVSTKPPRMWWIGTGVAASYPFHAAGCYSDGSLEDTLSLTVPSYTPTIKSLTYARSCAERSSGDKHKRGSVLVVAMPETPGQNPLSGVPEESAAVKQALGDVFKVEYLEQPSAEQVMDRMRESDIVHFACHGSSDRANPSDSHLLLQRSTPAGPSMDKLTVQAISERQTLGKARIAYLSACSTAEVKAGQFADEALHIVSAFQVAGFGHVIGSLWSADDKTCARVARLFYEYLIREGRRNVTNRDVAEALRYATQTVRRDQDPLIWAPYIHAGA</sequence>